<keyword evidence="6" id="KW-1185">Reference proteome</keyword>
<feature type="domain" description="HTH cro/C1-type" evidence="4">
    <location>
        <begin position="12"/>
        <end position="66"/>
    </location>
</feature>
<evidence type="ECO:0000256" key="3">
    <source>
        <dbReference type="ARBA" id="ARBA00023163"/>
    </source>
</evidence>
<keyword evidence="1" id="KW-0805">Transcription regulation</keyword>
<evidence type="ECO:0000259" key="4">
    <source>
        <dbReference type="PROSITE" id="PS50943"/>
    </source>
</evidence>
<comment type="caution">
    <text evidence="5">The sequence shown here is derived from an EMBL/GenBank/DDBJ whole genome shotgun (WGS) entry which is preliminary data.</text>
</comment>
<organism evidence="5 6">
    <name type="scientific">Paenibacillus woosongensis</name>
    <dbReference type="NCBI Taxonomy" id="307580"/>
    <lineage>
        <taxon>Bacteria</taxon>
        <taxon>Bacillati</taxon>
        <taxon>Bacillota</taxon>
        <taxon>Bacilli</taxon>
        <taxon>Bacillales</taxon>
        <taxon>Paenibacillaceae</taxon>
        <taxon>Paenibacillus</taxon>
    </lineage>
</organism>
<dbReference type="PANTHER" id="PTHR46797">
    <property type="entry name" value="HTH-TYPE TRANSCRIPTIONAL REGULATOR"/>
    <property type="match status" value="1"/>
</dbReference>
<dbReference type="PANTHER" id="PTHR46797:SF23">
    <property type="entry name" value="HTH-TYPE TRANSCRIPTIONAL REGULATOR SUTR"/>
    <property type="match status" value="1"/>
</dbReference>
<dbReference type="EMBL" id="BOSM01000004">
    <property type="protein sequence ID" value="GIP59090.1"/>
    <property type="molecule type" value="Genomic_DNA"/>
</dbReference>
<gene>
    <name evidence="5" type="ORF">J15TS10_29040</name>
</gene>
<proteinExistence type="predicted"/>
<accession>A0ABQ4MT54</accession>
<dbReference type="RefSeq" id="WP_213591724.1">
    <property type="nucleotide sequence ID" value="NZ_BOSM01000004.1"/>
</dbReference>
<keyword evidence="2" id="KW-0238">DNA-binding</keyword>
<dbReference type="InterPro" id="IPR010982">
    <property type="entry name" value="Lambda_DNA-bd_dom_sf"/>
</dbReference>
<dbReference type="Proteomes" id="UP000681290">
    <property type="component" value="Unassembled WGS sequence"/>
</dbReference>
<protein>
    <submittedName>
        <fullName evidence="5">Transcriptional regulator</fullName>
    </submittedName>
</protein>
<dbReference type="Pfam" id="PF01381">
    <property type="entry name" value="HTH_3"/>
    <property type="match status" value="1"/>
</dbReference>
<dbReference type="SMART" id="SM00530">
    <property type="entry name" value="HTH_XRE"/>
    <property type="match status" value="1"/>
</dbReference>
<dbReference type="SUPFAM" id="SSF47413">
    <property type="entry name" value="lambda repressor-like DNA-binding domains"/>
    <property type="match status" value="1"/>
</dbReference>
<dbReference type="InterPro" id="IPR050807">
    <property type="entry name" value="TransReg_Diox_bact_type"/>
</dbReference>
<sequence>MQGLRNIVGERIRTIRKSKGLTQLQLAELSSLDDAYIGAVERGERNFTIDTLEKIHVALQVDAADLFRHDAVKNKDEAARRQATDEFIAMISNLDSSKIEIIKRINKELVQAFKNE</sequence>
<name>A0ABQ4MT54_9BACL</name>
<dbReference type="InterPro" id="IPR001387">
    <property type="entry name" value="Cro/C1-type_HTH"/>
</dbReference>
<evidence type="ECO:0000256" key="1">
    <source>
        <dbReference type="ARBA" id="ARBA00023015"/>
    </source>
</evidence>
<dbReference type="PROSITE" id="PS50943">
    <property type="entry name" value="HTH_CROC1"/>
    <property type="match status" value="1"/>
</dbReference>
<dbReference type="CDD" id="cd00093">
    <property type="entry name" value="HTH_XRE"/>
    <property type="match status" value="1"/>
</dbReference>
<evidence type="ECO:0000313" key="5">
    <source>
        <dbReference type="EMBL" id="GIP59090.1"/>
    </source>
</evidence>
<reference evidence="5 6" key="1">
    <citation type="submission" date="2021-03" db="EMBL/GenBank/DDBJ databases">
        <title>Antimicrobial resistance genes in bacteria isolated from Japanese honey, and their potential for conferring macrolide and lincosamide resistance in the American foulbrood pathogen Paenibacillus larvae.</title>
        <authorList>
            <person name="Okamoto M."/>
            <person name="Kumagai M."/>
            <person name="Kanamori H."/>
            <person name="Takamatsu D."/>
        </authorList>
    </citation>
    <scope>NUCLEOTIDE SEQUENCE [LARGE SCALE GENOMIC DNA]</scope>
    <source>
        <strain evidence="5 6">J15TS10</strain>
    </source>
</reference>
<keyword evidence="3" id="KW-0804">Transcription</keyword>
<evidence type="ECO:0000313" key="6">
    <source>
        <dbReference type="Proteomes" id="UP000681290"/>
    </source>
</evidence>
<evidence type="ECO:0000256" key="2">
    <source>
        <dbReference type="ARBA" id="ARBA00023125"/>
    </source>
</evidence>
<dbReference type="Gene3D" id="1.10.260.40">
    <property type="entry name" value="lambda repressor-like DNA-binding domains"/>
    <property type="match status" value="1"/>
</dbReference>